<sequence>MIRVSSPKPGEAIQSPVHIEGEARGNWYFEASFPGRVLDANGKILGLMPIQAQGDWMTTEFVPFKADLPFSTPATNTGFVVLQKDNPSGLPQNEDERRIPIKFGP</sequence>
<dbReference type="Pfam" id="PF10648">
    <property type="entry name" value="Gmad2"/>
    <property type="match status" value="1"/>
</dbReference>
<accession>A0A1F5X2F3</accession>
<name>A0A1F5X2F3_9BACT</name>
<feature type="domain" description="Bacterial spore germination immunoglobulin-like" evidence="2">
    <location>
        <begin position="2"/>
        <end position="88"/>
    </location>
</feature>
<evidence type="ECO:0000313" key="3">
    <source>
        <dbReference type="EMBL" id="OGF82074.1"/>
    </source>
</evidence>
<evidence type="ECO:0000313" key="4">
    <source>
        <dbReference type="Proteomes" id="UP000178046"/>
    </source>
</evidence>
<evidence type="ECO:0000259" key="2">
    <source>
        <dbReference type="Pfam" id="PF10648"/>
    </source>
</evidence>
<feature type="region of interest" description="Disordered" evidence="1">
    <location>
        <begin position="84"/>
        <end position="105"/>
    </location>
</feature>
<dbReference type="Proteomes" id="UP000178046">
    <property type="component" value="Unassembled WGS sequence"/>
</dbReference>
<dbReference type="InterPro" id="IPR018911">
    <property type="entry name" value="Gmad2_Ig-like_dom"/>
</dbReference>
<gene>
    <name evidence="3" type="ORF">A2924_01920</name>
</gene>
<comment type="caution">
    <text evidence="3">The sequence shown here is derived from an EMBL/GenBank/DDBJ whole genome shotgun (WGS) entry which is preliminary data.</text>
</comment>
<protein>
    <recommendedName>
        <fullName evidence="2">Bacterial spore germination immunoglobulin-like domain-containing protein</fullName>
    </recommendedName>
</protein>
<proteinExistence type="predicted"/>
<organism evidence="3 4">
    <name type="scientific">Candidatus Giovannonibacteria bacterium RIFCSPLOWO2_01_FULL_44_16</name>
    <dbReference type="NCBI Taxonomy" id="1798348"/>
    <lineage>
        <taxon>Bacteria</taxon>
        <taxon>Candidatus Giovannoniibacteriota</taxon>
    </lineage>
</organism>
<reference evidence="3 4" key="1">
    <citation type="journal article" date="2016" name="Nat. Commun.">
        <title>Thousands of microbial genomes shed light on interconnected biogeochemical processes in an aquifer system.</title>
        <authorList>
            <person name="Anantharaman K."/>
            <person name="Brown C.T."/>
            <person name="Hug L.A."/>
            <person name="Sharon I."/>
            <person name="Castelle C.J."/>
            <person name="Probst A.J."/>
            <person name="Thomas B.C."/>
            <person name="Singh A."/>
            <person name="Wilkins M.J."/>
            <person name="Karaoz U."/>
            <person name="Brodie E.L."/>
            <person name="Williams K.H."/>
            <person name="Hubbard S.S."/>
            <person name="Banfield J.F."/>
        </authorList>
    </citation>
    <scope>NUCLEOTIDE SEQUENCE [LARGE SCALE GENOMIC DNA]</scope>
</reference>
<dbReference type="AlphaFoldDB" id="A0A1F5X2F3"/>
<evidence type="ECO:0000256" key="1">
    <source>
        <dbReference type="SAM" id="MobiDB-lite"/>
    </source>
</evidence>
<dbReference type="EMBL" id="MFIA01000030">
    <property type="protein sequence ID" value="OGF82074.1"/>
    <property type="molecule type" value="Genomic_DNA"/>
</dbReference>